<dbReference type="PANTHER" id="PTHR43182:SF1">
    <property type="entry name" value="COBALT-PRECORRIN-7 C(5)-METHYLTRANSFERASE"/>
    <property type="match status" value="1"/>
</dbReference>
<evidence type="ECO:0008006" key="9">
    <source>
        <dbReference type="Google" id="ProtNLM"/>
    </source>
</evidence>
<evidence type="ECO:0000313" key="8">
    <source>
        <dbReference type="Proteomes" id="UP000027178"/>
    </source>
</evidence>
<dbReference type="NCBIfam" id="TIGR02469">
    <property type="entry name" value="CbiT"/>
    <property type="match status" value="1"/>
</dbReference>
<dbReference type="InterPro" id="IPR050714">
    <property type="entry name" value="Cobalamin_biosynth_MTase"/>
</dbReference>
<keyword evidence="3" id="KW-0489">Methyltransferase</keyword>
<dbReference type="GO" id="GO:0009236">
    <property type="term" value="P:cobalamin biosynthetic process"/>
    <property type="evidence" value="ECO:0007669"/>
    <property type="project" value="UniProtKB-UniPathway"/>
</dbReference>
<evidence type="ECO:0000256" key="5">
    <source>
        <dbReference type="ARBA" id="ARBA00022691"/>
    </source>
</evidence>
<dbReference type="eggNOG" id="COG2242">
    <property type="taxonomic scope" value="Bacteria"/>
</dbReference>
<name>A0A066YNM6_9ACTN</name>
<keyword evidence="2" id="KW-0169">Cobalamin biosynthesis</keyword>
<dbReference type="InterPro" id="IPR029063">
    <property type="entry name" value="SAM-dependent_MTases_sf"/>
</dbReference>
<dbReference type="HOGENOM" id="CLU_609401_0_0_11"/>
<dbReference type="GO" id="GO:0008276">
    <property type="term" value="F:protein methyltransferase activity"/>
    <property type="evidence" value="ECO:0007669"/>
    <property type="project" value="InterPro"/>
</dbReference>
<feature type="compositionally biased region" description="Basic and acidic residues" evidence="6">
    <location>
        <begin position="107"/>
        <end position="119"/>
    </location>
</feature>
<reference evidence="7 8" key="1">
    <citation type="submission" date="2014-05" db="EMBL/GenBank/DDBJ databases">
        <title>Draft Genome Sequence of Kitasatospora cheerisanensis KCTC 2395.</title>
        <authorList>
            <person name="Nam D.H."/>
        </authorList>
    </citation>
    <scope>NUCLEOTIDE SEQUENCE [LARGE SCALE GENOMIC DNA]</scope>
    <source>
        <strain evidence="7 8">KCTC 2395</strain>
    </source>
</reference>
<dbReference type="PATRIC" id="fig|1348663.4.peg.6449"/>
<feature type="compositionally biased region" description="Low complexity" evidence="6">
    <location>
        <begin position="159"/>
        <end position="169"/>
    </location>
</feature>
<dbReference type="UniPathway" id="UPA00148"/>
<dbReference type="SUPFAM" id="SSF53335">
    <property type="entry name" value="S-adenosyl-L-methionine-dependent methyltransferases"/>
    <property type="match status" value="1"/>
</dbReference>
<keyword evidence="8" id="KW-1185">Reference proteome</keyword>
<comment type="pathway">
    <text evidence="1">Cofactor biosynthesis; adenosylcobalamin biosynthesis.</text>
</comment>
<comment type="caution">
    <text evidence="7">The sequence shown here is derived from an EMBL/GenBank/DDBJ whole genome shotgun (WGS) entry which is preliminary data.</text>
</comment>
<dbReference type="PANTHER" id="PTHR43182">
    <property type="entry name" value="COBALT-PRECORRIN-6B C(15)-METHYLTRANSFERASE (DECARBOXYLATING)"/>
    <property type="match status" value="1"/>
</dbReference>
<dbReference type="GO" id="GO:0032259">
    <property type="term" value="P:methylation"/>
    <property type="evidence" value="ECO:0007669"/>
    <property type="project" value="UniProtKB-KW"/>
</dbReference>
<proteinExistence type="predicted"/>
<gene>
    <name evidence="7" type="ORF">KCH_66660</name>
</gene>
<accession>A0A066YNM6</accession>
<evidence type="ECO:0000256" key="6">
    <source>
        <dbReference type="SAM" id="MobiDB-lite"/>
    </source>
</evidence>
<feature type="region of interest" description="Disordered" evidence="6">
    <location>
        <begin position="147"/>
        <end position="254"/>
    </location>
</feature>
<evidence type="ECO:0000256" key="4">
    <source>
        <dbReference type="ARBA" id="ARBA00022679"/>
    </source>
</evidence>
<dbReference type="EMBL" id="JNBY01000138">
    <property type="protein sequence ID" value="KDN81564.1"/>
    <property type="molecule type" value="Genomic_DNA"/>
</dbReference>
<dbReference type="CDD" id="cd02440">
    <property type="entry name" value="AdoMet_MTases"/>
    <property type="match status" value="1"/>
</dbReference>
<dbReference type="InterPro" id="IPR014008">
    <property type="entry name" value="Cbl_synth_MTase_CbiT"/>
</dbReference>
<evidence type="ECO:0000256" key="3">
    <source>
        <dbReference type="ARBA" id="ARBA00022603"/>
    </source>
</evidence>
<keyword evidence="5" id="KW-0949">S-adenosyl-L-methionine</keyword>
<evidence type="ECO:0000256" key="1">
    <source>
        <dbReference type="ARBA" id="ARBA00004953"/>
    </source>
</evidence>
<keyword evidence="4" id="KW-0808">Transferase</keyword>
<evidence type="ECO:0000313" key="7">
    <source>
        <dbReference type="EMBL" id="KDN81564.1"/>
    </source>
</evidence>
<dbReference type="Gene3D" id="3.40.50.150">
    <property type="entry name" value="Vaccinia Virus protein VP39"/>
    <property type="match status" value="1"/>
</dbReference>
<dbReference type="Proteomes" id="UP000027178">
    <property type="component" value="Unassembled WGS sequence"/>
</dbReference>
<protein>
    <recommendedName>
        <fullName evidence="9">Precorrin-6Y C5,15-methyltransferase</fullName>
    </recommendedName>
</protein>
<feature type="region of interest" description="Disordered" evidence="6">
    <location>
        <begin position="100"/>
        <end position="119"/>
    </location>
</feature>
<dbReference type="AlphaFoldDB" id="A0A066YNM6"/>
<evidence type="ECO:0000256" key="2">
    <source>
        <dbReference type="ARBA" id="ARBA00022573"/>
    </source>
</evidence>
<sequence length="449" mass="44591">MDLRSSWGVRRPAAGRLRAARPPSCEEFARVCDHRGGGRCGRLAGPVGSGPGVAARGGGRAGRGTAVGTAAGRGDGGSGALAVAVAGVGAGTVGPLRGAAAGGAGEWRSDVLRDRPNPDRVRGAGRVAAGAAAPVLGVAGVRPAGLGGGGDRGGDAGRARPGVAARGALPGPPSAGAERERFDPGAGGEAVDGARVRPEPGPGAGATRRPGRGVARGRGGQLVAAAGRSAERAGHRLRGRPGRAVPAAHARPARRTLRVRRAVDEASRPGGNARGARTGPGELLWDIGGGSGSIGIEWLRAHRSCRAVSVERDPVRAERIVRNAAALGVPGLRVVQGKAPAALAELDVPDAVFIGGGLTAPGLLEACWAALRPGGRLVANTVTLESEALLTQWYRRCGGELVKLSVAHAVPVGGFTGWRQAMPVTQWSVVKGGCAGASGAAEELGGAAK</sequence>
<organism evidence="7 8">
    <name type="scientific">Kitasatospora cheerisanensis KCTC 2395</name>
    <dbReference type="NCBI Taxonomy" id="1348663"/>
    <lineage>
        <taxon>Bacteria</taxon>
        <taxon>Bacillati</taxon>
        <taxon>Actinomycetota</taxon>
        <taxon>Actinomycetes</taxon>
        <taxon>Kitasatosporales</taxon>
        <taxon>Streptomycetaceae</taxon>
        <taxon>Kitasatospora</taxon>
    </lineage>
</organism>